<name>A0A4Z0LBF5_9FLAO</name>
<dbReference type="GO" id="GO:0065002">
    <property type="term" value="P:intracellular protein transmembrane transport"/>
    <property type="evidence" value="ECO:0007669"/>
    <property type="project" value="UniProtKB-UniRule"/>
</dbReference>
<evidence type="ECO:0000259" key="13">
    <source>
        <dbReference type="Pfam" id="PF22599"/>
    </source>
</evidence>
<evidence type="ECO:0000313" key="14">
    <source>
        <dbReference type="EMBL" id="TGD58886.1"/>
    </source>
</evidence>
<dbReference type="AlphaFoldDB" id="A0A4Z0LBF5"/>
<keyword evidence="3 9" id="KW-1003">Cell membrane</keyword>
<feature type="transmembrane region" description="Helical" evidence="9">
    <location>
        <begin position="6"/>
        <end position="28"/>
    </location>
</feature>
<comment type="subcellular location">
    <subcellularLocation>
        <location evidence="1 9">Cell membrane</location>
        <topology evidence="1 9">Multi-pass membrane protein</topology>
    </subcellularLocation>
</comment>
<dbReference type="GO" id="GO:0006605">
    <property type="term" value="P:protein targeting"/>
    <property type="evidence" value="ECO:0007669"/>
    <property type="project" value="UniProtKB-UniRule"/>
</dbReference>
<evidence type="ECO:0000259" key="11">
    <source>
        <dbReference type="Pfam" id="PF02355"/>
    </source>
</evidence>
<dbReference type="InterPro" id="IPR005791">
    <property type="entry name" value="SecD"/>
</dbReference>
<dbReference type="Pfam" id="PF22599">
    <property type="entry name" value="SecDF_P1_head"/>
    <property type="match status" value="1"/>
</dbReference>
<dbReference type="PANTHER" id="PTHR30081:SF1">
    <property type="entry name" value="PROTEIN TRANSLOCASE SUBUNIT SECD"/>
    <property type="match status" value="1"/>
</dbReference>
<comment type="caution">
    <text evidence="9">Lacks conserved residue(s) required for the propagation of feature annotation.</text>
</comment>
<evidence type="ECO:0000256" key="2">
    <source>
        <dbReference type="ARBA" id="ARBA00022448"/>
    </source>
</evidence>
<dbReference type="InterPro" id="IPR022645">
    <property type="entry name" value="SecD/SecF_bac"/>
</dbReference>
<dbReference type="NCBIfam" id="TIGR00916">
    <property type="entry name" value="2A0604s01"/>
    <property type="match status" value="2"/>
</dbReference>
<dbReference type="FunFam" id="1.20.1640.10:FF:000004">
    <property type="entry name" value="Protein translocase subunit SecD"/>
    <property type="match status" value="1"/>
</dbReference>
<evidence type="ECO:0000313" key="15">
    <source>
        <dbReference type="Proteomes" id="UP000297407"/>
    </source>
</evidence>
<dbReference type="RefSeq" id="WP_135525196.1">
    <property type="nucleotide sequence ID" value="NZ_SRLH01000002.1"/>
</dbReference>
<feature type="transmembrane region" description="Helical" evidence="9">
    <location>
        <begin position="871"/>
        <end position="890"/>
    </location>
</feature>
<feature type="transmembrane region" description="Helical" evidence="9">
    <location>
        <begin position="921"/>
        <end position="939"/>
    </location>
</feature>
<dbReference type="Gene3D" id="3.30.70.3220">
    <property type="match status" value="1"/>
</dbReference>
<dbReference type="NCBIfam" id="NF009585">
    <property type="entry name" value="PRK13024.1-5"/>
    <property type="match status" value="1"/>
</dbReference>
<organism evidence="14 15">
    <name type="scientific">Flavobacterium humi</name>
    <dbReference type="NCBI Taxonomy" id="2562683"/>
    <lineage>
        <taxon>Bacteria</taxon>
        <taxon>Pseudomonadati</taxon>
        <taxon>Bacteroidota</taxon>
        <taxon>Flavobacteriia</taxon>
        <taxon>Flavobacteriales</taxon>
        <taxon>Flavobacteriaceae</taxon>
        <taxon>Flavobacterium</taxon>
    </lineage>
</organism>
<keyword evidence="5 9" id="KW-0653">Protein transport</keyword>
<feature type="domain" description="Protein export membrane protein SecD/SecF C-terminal" evidence="11">
    <location>
        <begin position="469"/>
        <end position="636"/>
    </location>
</feature>
<dbReference type="Pfam" id="PF21760">
    <property type="entry name" value="SecD_1st"/>
    <property type="match status" value="1"/>
</dbReference>
<feature type="transmembrane region" description="Helical" evidence="9">
    <location>
        <begin position="675"/>
        <end position="695"/>
    </location>
</feature>
<dbReference type="HAMAP" id="MF_01464_B">
    <property type="entry name" value="SecF_B"/>
    <property type="match status" value="1"/>
</dbReference>
<keyword evidence="15" id="KW-1185">Reference proteome</keyword>
<comment type="function">
    <text evidence="9">Part of the Sec protein translocase complex. Interacts with the SecYEG preprotein conducting channel. SecDF uses the proton motive force (PMF) to complete protein translocation after the ATP-dependent function of SecA.</text>
</comment>
<comment type="subunit">
    <text evidence="10">Forms a complex with SecD. Part of the essential Sec protein translocation apparatus which comprises SecA, SecYEG and auxiliary proteins SecDF. Other proteins may also be involved.</text>
</comment>
<evidence type="ECO:0000256" key="9">
    <source>
        <dbReference type="HAMAP-Rule" id="MF_01463"/>
    </source>
</evidence>
<dbReference type="HAMAP" id="MF_01463_B">
    <property type="entry name" value="SecD_B"/>
    <property type="match status" value="1"/>
</dbReference>
<comment type="similarity">
    <text evidence="9">Belongs to the SecD/SecF family. SecD subfamily.</text>
</comment>
<keyword evidence="2 9" id="KW-0813">Transport</keyword>
<dbReference type="GO" id="GO:0015450">
    <property type="term" value="F:protein-transporting ATPase activity"/>
    <property type="evidence" value="ECO:0007669"/>
    <property type="project" value="InterPro"/>
</dbReference>
<dbReference type="InterPro" id="IPR048634">
    <property type="entry name" value="SecD_SecF_C"/>
</dbReference>
<feature type="transmembrane region" description="Helical" evidence="9">
    <location>
        <begin position="811"/>
        <end position="828"/>
    </location>
</feature>
<comment type="caution">
    <text evidence="14">The sequence shown here is derived from an EMBL/GenBank/DDBJ whole genome shotgun (WGS) entry which is preliminary data.</text>
</comment>
<feature type="transmembrane region" description="Helical" evidence="9">
    <location>
        <begin position="945"/>
        <end position="969"/>
    </location>
</feature>
<dbReference type="InterPro" id="IPR005665">
    <property type="entry name" value="SecF_bac"/>
</dbReference>
<comment type="subunit">
    <text evidence="9">Forms a complex with SecF. Part of the essential Sec protein translocation apparatus which comprises SecA, SecYEG and auxiliary proteins SecDF. Other proteins may also be involved.</text>
</comment>
<dbReference type="GO" id="GO:0005886">
    <property type="term" value="C:plasma membrane"/>
    <property type="evidence" value="ECO:0007669"/>
    <property type="project" value="UniProtKB-SubCell"/>
</dbReference>
<gene>
    <name evidence="10" type="primary">secF</name>
    <name evidence="9" type="synonym">secD</name>
    <name evidence="14" type="ORF">E4635_03275</name>
</gene>
<evidence type="ECO:0000256" key="4">
    <source>
        <dbReference type="ARBA" id="ARBA00022692"/>
    </source>
</evidence>
<evidence type="ECO:0000256" key="1">
    <source>
        <dbReference type="ARBA" id="ARBA00004651"/>
    </source>
</evidence>
<evidence type="ECO:0000256" key="6">
    <source>
        <dbReference type="ARBA" id="ARBA00022989"/>
    </source>
</evidence>
<dbReference type="PANTHER" id="PTHR30081">
    <property type="entry name" value="PROTEIN-EXPORT MEMBRANE PROTEIN SEC"/>
    <property type="match status" value="1"/>
</dbReference>
<evidence type="ECO:0000256" key="5">
    <source>
        <dbReference type="ARBA" id="ARBA00022927"/>
    </source>
</evidence>
<evidence type="ECO:0000256" key="10">
    <source>
        <dbReference type="HAMAP-Rule" id="MF_01464"/>
    </source>
</evidence>
<keyword evidence="6 9" id="KW-1133">Transmembrane helix</keyword>
<accession>A0A4Z0LBF5</accession>
<comment type="similarity">
    <text evidence="10">Belongs to the SecD/SecF family. SecF subfamily.</text>
</comment>
<dbReference type="OrthoDB" id="9805019at2"/>
<feature type="transmembrane region" description="Helical" evidence="9">
    <location>
        <begin position="590"/>
        <end position="609"/>
    </location>
</feature>
<dbReference type="Pfam" id="PF02355">
    <property type="entry name" value="SecD_SecF_C"/>
    <property type="match status" value="2"/>
</dbReference>
<feature type="transmembrane region" description="Helical" evidence="9">
    <location>
        <begin position="835"/>
        <end position="856"/>
    </location>
</feature>
<keyword evidence="8 9" id="KW-0472">Membrane</keyword>
<keyword evidence="4 9" id="KW-0812">Transmembrane</keyword>
<dbReference type="Gene3D" id="1.20.1640.10">
    <property type="entry name" value="Multidrug efflux transporter AcrB transmembrane domain"/>
    <property type="match status" value="2"/>
</dbReference>
<dbReference type="Pfam" id="PF07549">
    <property type="entry name" value="Sec_GG"/>
    <property type="match status" value="1"/>
</dbReference>
<dbReference type="InterPro" id="IPR055344">
    <property type="entry name" value="SecD_SecF_C_bact"/>
</dbReference>
<dbReference type="InterPro" id="IPR048631">
    <property type="entry name" value="SecD_1st"/>
</dbReference>
<protein>
    <recommendedName>
        <fullName evidence="9 10">Multifunctional fusion protein</fullName>
    </recommendedName>
    <domain>
        <recommendedName>
            <fullName evidence="9">Protein translocase subunit SecD</fullName>
        </recommendedName>
    </domain>
    <domain>
        <recommendedName>
            <fullName evidence="10">Protein-export membrane protein SecF</fullName>
        </recommendedName>
    </domain>
</protein>
<feature type="transmembrane region" description="Helical" evidence="9">
    <location>
        <begin position="615"/>
        <end position="639"/>
    </location>
</feature>
<evidence type="ECO:0000256" key="8">
    <source>
        <dbReference type="ARBA" id="ARBA00023136"/>
    </source>
</evidence>
<feature type="transmembrane region" description="Helical" evidence="9">
    <location>
        <begin position="490"/>
        <end position="509"/>
    </location>
</feature>
<dbReference type="InterPro" id="IPR022813">
    <property type="entry name" value="SecD/SecF_arch_bac"/>
</dbReference>
<feature type="domain" description="Protein translocase subunit SecDF P1" evidence="12">
    <location>
        <begin position="182"/>
        <end position="238"/>
    </location>
</feature>
<dbReference type="NCBIfam" id="TIGR01129">
    <property type="entry name" value="secD"/>
    <property type="match status" value="1"/>
</dbReference>
<dbReference type="SUPFAM" id="SSF82866">
    <property type="entry name" value="Multidrug efflux transporter AcrB transmembrane domain"/>
    <property type="match status" value="2"/>
</dbReference>
<dbReference type="Proteomes" id="UP000297407">
    <property type="component" value="Unassembled WGS sequence"/>
</dbReference>
<dbReference type="InterPro" id="IPR022646">
    <property type="entry name" value="SecD/SecF_CS"/>
</dbReference>
<evidence type="ECO:0000259" key="12">
    <source>
        <dbReference type="Pfam" id="PF21760"/>
    </source>
</evidence>
<feature type="transmembrane region" description="Helical" evidence="9">
    <location>
        <begin position="515"/>
        <end position="540"/>
    </location>
</feature>
<evidence type="ECO:0000256" key="7">
    <source>
        <dbReference type="ARBA" id="ARBA00023010"/>
    </source>
</evidence>
<evidence type="ECO:0000256" key="3">
    <source>
        <dbReference type="ARBA" id="ARBA00022475"/>
    </source>
</evidence>
<dbReference type="InterPro" id="IPR054384">
    <property type="entry name" value="SecDF_P1_head"/>
</dbReference>
<proteinExistence type="inferred from homology"/>
<feature type="domain" description="Protein export membrane protein SecD/SecF C-terminal" evidence="11">
    <location>
        <begin position="792"/>
        <end position="970"/>
    </location>
</feature>
<feature type="domain" description="SecDF P1 head subdomain" evidence="13">
    <location>
        <begin position="370"/>
        <end position="468"/>
    </location>
</feature>
<dbReference type="Gene3D" id="3.30.1360.200">
    <property type="match status" value="1"/>
</dbReference>
<keyword evidence="7 9" id="KW-0811">Translocation</keyword>
<reference evidence="14 15" key="1">
    <citation type="submission" date="2019-04" db="EMBL/GenBank/DDBJ databases">
        <title>Flavobacterium sp. strain DS2-A Genome sequencing and assembly.</title>
        <authorList>
            <person name="Kim I."/>
        </authorList>
    </citation>
    <scope>NUCLEOTIDE SEQUENCE [LARGE SCALE GENOMIC DNA]</scope>
    <source>
        <strain evidence="14 15">DS2-A</strain>
    </source>
</reference>
<dbReference type="GO" id="GO:0043952">
    <property type="term" value="P:protein transport by the Sec complex"/>
    <property type="evidence" value="ECO:0007669"/>
    <property type="project" value="UniProtKB-UniRule"/>
</dbReference>
<sequence>MQNRGLIKFIAIIFAVVSIYQLSFTFVANKVKSDAKQFANGNQEKEVKYLDSIGKQKVFNLGVLDFTYDQVKTKQINKGLDLEGGINVILQISVKDVLKQLANNTTNPVFNKALADAKKNQQGNQSFLDAFYVAFDEVSNGTTKLASPDVFGNRNLSDEIKIQMSDAEVKKVINKKVEESIESAFRVLRERIDKFGVTQPNIVKLGSTGRILIELPGAKDVDRAKKLLSSTAQLEFWETYKVEEVGTYLMSVNEALKKTEKTVEVKTDSTNAKESKITGLLGNKSKDSAAAKKGNNPLFEKFMPNQQGGPVLGYANTKDTATINKYFKRTDIKALLPGNLSDVKLLWGKPNDKAGEVVELYAIKGNRTNTPPLSGGVIIDAKDDFNQMGKPSVTMQMNGAGARIWEELTGKAYTQQSNIAIVLDDIVYSAPGVTSGPIAGGRSEISGVFTVEETKDLANVLRAGKLPAAAEIVQSDVVGPSLGQKAIDSGLNSSIVGLLLVSLWMLVYYGKSGWYANIALAVNLLFLFGVMASFGFVLTLPGIAGIVLTMGTAVDANIIIYERAKEELRAGLSLDEAVKKSFSWTGAMRSIIDANVTHILTGSILYIFGTGPIKGFALTLLIGIVTSLFTSIFITRIFLDRAVRNNSNLQFANSWSKTWFTGFNFDYLKIKRGTYIFSSLVVIVSFVSIFFINGLDEGVDFVGGRTFQVKFEKTVEASEISHELSAVFGSAEAKVFGTDDQLKITTKYKIEDEGVAVDKEVNQKLYEVLKKHYTSNMTYDSFINIYEGKKLGVLQASKISPAISADIKTNSFWAVIGAMLVVALYLVVSFRKLGYSLGALAAVAHDVIFVLGIYSLCYKFMPFHMEMDQHFIAAILTVIGYSMNDTVIVFDRIREFLAGKTKGNFNHIVNDSINTTLSRTINTSLTMLLVLLIMFIFGGESIRGFIFAMLVGIAVGTYSSLFIATPVLVDTMPKADKEEIERRHAELNK</sequence>
<dbReference type="EMBL" id="SRLH01000002">
    <property type="protein sequence ID" value="TGD58886.1"/>
    <property type="molecule type" value="Genomic_DNA"/>
</dbReference>
<dbReference type="NCBIfam" id="TIGR00966">
    <property type="entry name" value="transloc_SecF"/>
    <property type="match status" value="1"/>
</dbReference>
<dbReference type="PRINTS" id="PR01755">
    <property type="entry name" value="SECFTRNLCASE"/>
</dbReference>